<proteinExistence type="predicted"/>
<feature type="transmembrane region" description="Helical" evidence="2">
    <location>
        <begin position="57"/>
        <end position="79"/>
    </location>
</feature>
<dbReference type="Proteomes" id="UP000296352">
    <property type="component" value="Chromosome"/>
</dbReference>
<gene>
    <name evidence="3" type="ORF">CENDO_02320</name>
</gene>
<evidence type="ECO:0000256" key="2">
    <source>
        <dbReference type="SAM" id="Phobius"/>
    </source>
</evidence>
<dbReference type="RefSeq" id="WP_136140591.1">
    <property type="nucleotide sequence ID" value="NZ_CP039247.1"/>
</dbReference>
<keyword evidence="2" id="KW-0812">Transmembrane</keyword>
<evidence type="ECO:0000313" key="4">
    <source>
        <dbReference type="Proteomes" id="UP000296352"/>
    </source>
</evidence>
<dbReference type="KEGG" id="cee:CENDO_02320"/>
<reference evidence="3 4" key="1">
    <citation type="submission" date="2019-04" db="EMBL/GenBank/DDBJ databases">
        <title>Corynebacterium endometrii sp. nov., isolated from the uterus of a cow with endometritis.</title>
        <authorList>
            <person name="Ballas P."/>
            <person name="Ruckert C."/>
            <person name="Wagener K."/>
            <person name="Drillich M."/>
            <person name="Kaempfer P."/>
            <person name="Busse H.-J."/>
            <person name="Ehling-Schulz M."/>
        </authorList>
    </citation>
    <scope>NUCLEOTIDE SEQUENCE [LARGE SCALE GENOMIC DNA]</scope>
    <source>
        <strain evidence="3 4">LMM-1653</strain>
    </source>
</reference>
<feature type="region of interest" description="Disordered" evidence="1">
    <location>
        <begin position="1"/>
        <end position="20"/>
    </location>
</feature>
<accession>A0A4P7QDS0</accession>
<organism evidence="3 4">
    <name type="scientific">Corynebacterium endometrii</name>
    <dbReference type="NCBI Taxonomy" id="2488819"/>
    <lineage>
        <taxon>Bacteria</taxon>
        <taxon>Bacillati</taxon>
        <taxon>Actinomycetota</taxon>
        <taxon>Actinomycetes</taxon>
        <taxon>Mycobacteriales</taxon>
        <taxon>Corynebacteriaceae</taxon>
        <taxon>Corynebacterium</taxon>
    </lineage>
</organism>
<feature type="transmembrane region" description="Helical" evidence="2">
    <location>
        <begin position="32"/>
        <end position="51"/>
    </location>
</feature>
<name>A0A4P7QDS0_9CORY</name>
<keyword evidence="2" id="KW-1133">Transmembrane helix</keyword>
<protein>
    <submittedName>
        <fullName evidence="3">Uncharacterized protein</fullName>
    </submittedName>
</protein>
<keyword evidence="2" id="KW-0472">Membrane</keyword>
<feature type="compositionally biased region" description="Polar residues" evidence="1">
    <location>
        <begin position="8"/>
        <end position="17"/>
    </location>
</feature>
<dbReference type="OrthoDB" id="4427098at2"/>
<keyword evidence="4" id="KW-1185">Reference proteome</keyword>
<evidence type="ECO:0000313" key="3">
    <source>
        <dbReference type="EMBL" id="QCB27762.1"/>
    </source>
</evidence>
<sequence length="150" mass="16237">MNARESRPTPSSLSTGSIADIRTRTTPVPTPLLVRYGGSILVATALAALVSDLSLPVAAPVALVCTIAAVVLTLCHSYRRRLREFADTHNVTMMPSVQQLLPLMLLWLAIMLAPLLTLPLWGTVLVWVAGFAITVLFYPHVDGTRKMAYA</sequence>
<dbReference type="EMBL" id="CP039247">
    <property type="protein sequence ID" value="QCB27762.1"/>
    <property type="molecule type" value="Genomic_DNA"/>
</dbReference>
<feature type="transmembrane region" description="Helical" evidence="2">
    <location>
        <begin position="124"/>
        <end position="141"/>
    </location>
</feature>
<evidence type="ECO:0000256" key="1">
    <source>
        <dbReference type="SAM" id="MobiDB-lite"/>
    </source>
</evidence>
<feature type="transmembrane region" description="Helical" evidence="2">
    <location>
        <begin position="100"/>
        <end position="118"/>
    </location>
</feature>
<dbReference type="AlphaFoldDB" id="A0A4P7QDS0"/>